<dbReference type="SUPFAM" id="SSF51445">
    <property type="entry name" value="(Trans)glycosidases"/>
    <property type="match status" value="1"/>
</dbReference>
<evidence type="ECO:0000259" key="7">
    <source>
        <dbReference type="SMART" id="SM01217"/>
    </source>
</evidence>
<evidence type="ECO:0000313" key="8">
    <source>
        <dbReference type="EMBL" id="EWM29122.1"/>
    </source>
</evidence>
<evidence type="ECO:0000256" key="3">
    <source>
        <dbReference type="ARBA" id="ARBA00012744"/>
    </source>
</evidence>
<dbReference type="InterPro" id="IPR026891">
    <property type="entry name" value="Fn3-like"/>
</dbReference>
<name>W7TSG2_9STRA</name>
<dbReference type="InterPro" id="IPR017853">
    <property type="entry name" value="GH"/>
</dbReference>
<evidence type="ECO:0000256" key="1">
    <source>
        <dbReference type="ARBA" id="ARBA00000448"/>
    </source>
</evidence>
<keyword evidence="5" id="KW-0378">Hydrolase</keyword>
<dbReference type="AlphaFoldDB" id="W7TSG2"/>
<dbReference type="GO" id="GO:0008422">
    <property type="term" value="F:beta-glucosidase activity"/>
    <property type="evidence" value="ECO:0007669"/>
    <property type="project" value="UniProtKB-EC"/>
</dbReference>
<dbReference type="SUPFAM" id="SSF52279">
    <property type="entry name" value="Beta-D-glucan exohydrolase, C-terminal domain"/>
    <property type="match status" value="1"/>
</dbReference>
<dbReference type="InterPro" id="IPR051915">
    <property type="entry name" value="Cellulose_Degrad_GH3"/>
</dbReference>
<dbReference type="FunFam" id="3.20.20.300:FF:000007">
    <property type="entry name" value="Lysosomal beta glucosidase"/>
    <property type="match status" value="1"/>
</dbReference>
<comment type="similarity">
    <text evidence="2">Belongs to the glycosyl hydrolase 3 family.</text>
</comment>
<dbReference type="EC" id="3.2.1.21" evidence="3"/>
<proteinExistence type="inferred from homology"/>
<comment type="caution">
    <text evidence="8">The sequence shown here is derived from an EMBL/GenBank/DDBJ whole genome shotgun (WGS) entry which is preliminary data.</text>
</comment>
<dbReference type="InterPro" id="IPR001764">
    <property type="entry name" value="Glyco_hydro_3_N"/>
</dbReference>
<dbReference type="Gene3D" id="2.60.40.10">
    <property type="entry name" value="Immunoglobulins"/>
    <property type="match status" value="1"/>
</dbReference>
<reference evidence="8 9" key="1">
    <citation type="journal article" date="2014" name="Mol. Plant">
        <title>Chromosome Scale Genome Assembly and Transcriptome Profiling of Nannochloropsis gaditana in Nitrogen Depletion.</title>
        <authorList>
            <person name="Corteggiani Carpinelli E."/>
            <person name="Telatin A."/>
            <person name="Vitulo N."/>
            <person name="Forcato C."/>
            <person name="D'Angelo M."/>
            <person name="Schiavon R."/>
            <person name="Vezzi A."/>
            <person name="Giacometti G.M."/>
            <person name="Morosinotto T."/>
            <person name="Valle G."/>
        </authorList>
    </citation>
    <scope>NUCLEOTIDE SEQUENCE [LARGE SCALE GENOMIC DNA]</scope>
    <source>
        <strain evidence="8 9">B-31</strain>
    </source>
</reference>
<accession>W7TSG2</accession>
<dbReference type="PANTHER" id="PTHR30620:SF16">
    <property type="entry name" value="LYSOSOMAL BETA GLUCOSIDASE"/>
    <property type="match status" value="1"/>
</dbReference>
<dbReference type="PANTHER" id="PTHR30620">
    <property type="entry name" value="PERIPLASMIC BETA-GLUCOSIDASE-RELATED"/>
    <property type="match status" value="1"/>
</dbReference>
<dbReference type="Gene3D" id="3.40.50.1700">
    <property type="entry name" value="Glycoside hydrolase family 3 C-terminal domain"/>
    <property type="match status" value="1"/>
</dbReference>
<evidence type="ECO:0000256" key="5">
    <source>
        <dbReference type="ARBA" id="ARBA00022801"/>
    </source>
</evidence>
<dbReference type="SMART" id="SM01217">
    <property type="entry name" value="Fn3_like"/>
    <property type="match status" value="1"/>
</dbReference>
<dbReference type="EMBL" id="AZIL01000177">
    <property type="protein sequence ID" value="EWM29122.1"/>
    <property type="molecule type" value="Genomic_DNA"/>
</dbReference>
<dbReference type="InterPro" id="IPR036962">
    <property type="entry name" value="Glyco_hydro_3_N_sf"/>
</dbReference>
<dbReference type="InterPro" id="IPR036881">
    <property type="entry name" value="Glyco_hydro_3_C_sf"/>
</dbReference>
<evidence type="ECO:0000256" key="2">
    <source>
        <dbReference type="ARBA" id="ARBA00005336"/>
    </source>
</evidence>
<dbReference type="PRINTS" id="PR00133">
    <property type="entry name" value="GLHYDRLASE3"/>
</dbReference>
<dbReference type="Proteomes" id="UP000019335">
    <property type="component" value="Chromosome 3"/>
</dbReference>
<dbReference type="GO" id="GO:0009251">
    <property type="term" value="P:glucan catabolic process"/>
    <property type="evidence" value="ECO:0007669"/>
    <property type="project" value="TreeGrafter"/>
</dbReference>
<dbReference type="Gene3D" id="3.20.20.300">
    <property type="entry name" value="Glycoside hydrolase, family 3, N-terminal domain"/>
    <property type="match status" value="1"/>
</dbReference>
<keyword evidence="6" id="KW-0326">Glycosidase</keyword>
<comment type="catalytic activity">
    <reaction evidence="1">
        <text>Hydrolysis of terminal, non-reducing beta-D-glucosyl residues with release of beta-D-glucose.</text>
        <dbReference type="EC" id="3.2.1.21"/>
    </reaction>
</comment>
<organism evidence="8 9">
    <name type="scientific">Nannochloropsis gaditana</name>
    <dbReference type="NCBI Taxonomy" id="72520"/>
    <lineage>
        <taxon>Eukaryota</taxon>
        <taxon>Sar</taxon>
        <taxon>Stramenopiles</taxon>
        <taxon>Ochrophyta</taxon>
        <taxon>Eustigmatophyceae</taxon>
        <taxon>Eustigmatales</taxon>
        <taxon>Monodopsidaceae</taxon>
        <taxon>Nannochloropsis</taxon>
    </lineage>
</organism>
<dbReference type="Pfam" id="PF00933">
    <property type="entry name" value="Glyco_hydro_3"/>
    <property type="match status" value="1"/>
</dbReference>
<keyword evidence="9" id="KW-1185">Reference proteome</keyword>
<keyword evidence="4" id="KW-0732">Signal</keyword>
<evidence type="ECO:0000256" key="6">
    <source>
        <dbReference type="ARBA" id="ARBA00023295"/>
    </source>
</evidence>
<feature type="domain" description="Fibronectin type III-like" evidence="7">
    <location>
        <begin position="768"/>
        <end position="839"/>
    </location>
</feature>
<dbReference type="InterPro" id="IPR002772">
    <property type="entry name" value="Glyco_hydro_3_C"/>
</dbReference>
<gene>
    <name evidence="8" type="ORF">Naga_100007g96</name>
</gene>
<dbReference type="Pfam" id="PF01915">
    <property type="entry name" value="Glyco_hydro_3_C"/>
    <property type="match status" value="1"/>
</dbReference>
<dbReference type="Pfam" id="PF14310">
    <property type="entry name" value="Fn3-like"/>
    <property type="match status" value="1"/>
</dbReference>
<dbReference type="InterPro" id="IPR013783">
    <property type="entry name" value="Ig-like_fold"/>
</dbReference>
<protein>
    <recommendedName>
        <fullName evidence="3">beta-glucosidase</fullName>
        <ecNumber evidence="3">3.2.1.21</ecNumber>
    </recommendedName>
</protein>
<sequence length="940" mass="104003">MGIPCRPRPKFVPCPLPLTVDALFKKHLTLIPYPILQLSKHTSKDRADLKRGLVKIVRGQIEVIVRFCFPASTQYHDTEIQAHSTSGTIAGTNITMRGPGTLIAAWAVLAVGVLPAAVCCLSSERVEKLVKSLSLKDKAGQMTELDLAVAMDWSQKTVDETKVRKLIRDYRIGSFLNSPLAGDNPGIWTAREWRQAMRTIQRVAEEEGVLPLIHGLDSVHGANYIKGATIFPHQHGLAATFKPTYAREVGRITAQDTMAAGVQWIFAPILDLGVNSRWPRMYETFSEDPHLVSSMGAEIISGIQSFMHDNLTTAACMKHFIAYSATTTGHDQAPVLLDVRDVENYYLPPYRAAVKAGIRTAMESYQEISGVPMASSREYLKNLLRYELDFKGLLVTDYGEINALHGEHAVASNSREAVRIAMEDTTIDMSMTAWDVDFAKDLIKLVEAGEVSISRLDESVARILQTKEDLGLLDHPYGLVQDESPLDAHLGSAADKEVALDVIRESVTLLKNEQDVLPLDPKRQYNILVTGPTAHSLAFQCGGWTIHWHGPLGDEEINYGSTLFDGLRNVTDSVVDFLPGVDIDGRFITDKDVLADRAAQADLIVVGIGEAAYAEAAANIQDLVLPRGQEELVMLLARSSTAPIVTVIFEGRPRLLGSIPALSTAVLHAYLPGPEGGLGVAEIMFGRVTPSGRIPFTYPKHQNGPSLLYYHKLRQRDYDVEWEFGVGLSYTTFAYEDVRIASGPVIDEHTPVNISLKVRNTGRRPGKHTVLLFGSDVVRRVTPEVKMLKAFKKTRNLQPGHTESITFVLDPLEDLSYYGVERHRILEDGDWLFGFGEKVDCRKDPSECLKLTVKLSAQYLPLCQAVCVAWDRVHQTCGPQSQNVNTTALVGLGGSDFESCMSACAEQGYWRWEMADCLRDVVMNPRALCQHVKRVCPYPF</sequence>
<evidence type="ECO:0000313" key="9">
    <source>
        <dbReference type="Proteomes" id="UP000019335"/>
    </source>
</evidence>
<evidence type="ECO:0000256" key="4">
    <source>
        <dbReference type="ARBA" id="ARBA00022729"/>
    </source>
</evidence>
<dbReference type="OrthoDB" id="416222at2759"/>